<proteinExistence type="predicted"/>
<dbReference type="Pfam" id="PF12706">
    <property type="entry name" value="Lactamase_B_2"/>
    <property type="match status" value="1"/>
</dbReference>
<keyword evidence="5" id="KW-1185">Reference proteome</keyword>
<gene>
    <name evidence="4" type="ORF">SAMN04487962_12713</name>
</gene>
<dbReference type="InterPro" id="IPR022712">
    <property type="entry name" value="Beta_Casp"/>
</dbReference>
<dbReference type="AlphaFoldDB" id="A0A1I0HDJ7"/>
<feature type="domain" description="Metallo-beta-lactamase" evidence="2">
    <location>
        <begin position="13"/>
        <end position="241"/>
    </location>
</feature>
<dbReference type="Gene3D" id="3.40.50.10890">
    <property type="match status" value="1"/>
</dbReference>
<dbReference type="InterPro" id="IPR050698">
    <property type="entry name" value="MBL"/>
</dbReference>
<dbReference type="InterPro" id="IPR036866">
    <property type="entry name" value="RibonucZ/Hydroxyglut_hydro"/>
</dbReference>
<feature type="domain" description="Beta-Casp" evidence="3">
    <location>
        <begin position="246"/>
        <end position="365"/>
    </location>
</feature>
<dbReference type="InterPro" id="IPR001279">
    <property type="entry name" value="Metallo-B-lactamas"/>
</dbReference>
<dbReference type="Proteomes" id="UP000198762">
    <property type="component" value="Unassembled WGS sequence"/>
</dbReference>
<dbReference type="SMART" id="SM00849">
    <property type="entry name" value="Lactamase_B"/>
    <property type="match status" value="1"/>
</dbReference>
<keyword evidence="1" id="KW-0378">Hydrolase</keyword>
<evidence type="ECO:0000313" key="4">
    <source>
        <dbReference type="EMBL" id="SET81759.1"/>
    </source>
</evidence>
<dbReference type="Pfam" id="PF10996">
    <property type="entry name" value="Beta-Casp"/>
    <property type="match status" value="1"/>
</dbReference>
<dbReference type="EMBL" id="FOHZ01000027">
    <property type="protein sequence ID" value="SET81759.1"/>
    <property type="molecule type" value="Genomic_DNA"/>
</dbReference>
<dbReference type="OrthoDB" id="9803916at2"/>
<dbReference type="CDD" id="cd16295">
    <property type="entry name" value="TTHA0252-CPSF-like_MBL-fold"/>
    <property type="match status" value="1"/>
</dbReference>
<reference evidence="5" key="1">
    <citation type="submission" date="2016-10" db="EMBL/GenBank/DDBJ databases">
        <authorList>
            <person name="Varghese N."/>
            <person name="Submissions S."/>
        </authorList>
    </citation>
    <scope>NUCLEOTIDE SEQUENCE [LARGE SCALE GENOMIC DNA]</scope>
    <source>
        <strain evidence="5">CGMCC 1.6489</strain>
    </source>
</reference>
<dbReference type="PANTHER" id="PTHR11203">
    <property type="entry name" value="CLEAVAGE AND POLYADENYLATION SPECIFICITY FACTOR FAMILY MEMBER"/>
    <property type="match status" value="1"/>
</dbReference>
<dbReference type="GO" id="GO:0004521">
    <property type="term" value="F:RNA endonuclease activity"/>
    <property type="evidence" value="ECO:0007669"/>
    <property type="project" value="TreeGrafter"/>
</dbReference>
<dbReference type="SMART" id="SM01027">
    <property type="entry name" value="Beta-Casp"/>
    <property type="match status" value="1"/>
</dbReference>
<dbReference type="Pfam" id="PF07521">
    <property type="entry name" value="RMMBL"/>
    <property type="match status" value="1"/>
</dbReference>
<sequence>MNITFLGGTETVTGSKFLVETGQTRVLVDCGLFQGYKWLRKRNRQPLPLDIASLDAVLLTHAHLDHSGYIPVLYKQGFRGAVYTHHATRELCSILLADSGHLQEEEAHYLGRHKLSRHENPEPLYDQEDAEACMELFQSVDFHQVIQLGDIRFHLRPVGHILGAACVIIEAEGKCVGFSGDVGRLNDIFMRPPAPLPALDMLMLESTYGNRRHDDADPLSQLADIVNETVDKGGNILIPAFAVGRAQVLQHMLTDLMKAGRIPRLPVYLDSPMAIDVSEIYCRYEDQHRLSSSECHEMCSTVHYSRSVQDSKALADQAYPHVIIAGSGMATGGRILHHFKRLLGQHRTTVIFAGYQAGGTRGAKMVDGAERIKIHGDWIPVKARLEVLSGLSGHGDFTEIEQWLAQSDLAPETPINLIHGDPDALEAMKDHLRQNTRFEVEVASYQSILRL</sequence>
<name>A0A1I0HDJ7_9GAMM</name>
<dbReference type="STRING" id="430453.SAMN04487962_12713"/>
<dbReference type="Gene3D" id="3.60.15.10">
    <property type="entry name" value="Ribonuclease Z/Hydroxyacylglutathione hydrolase-like"/>
    <property type="match status" value="1"/>
</dbReference>
<evidence type="ECO:0000256" key="1">
    <source>
        <dbReference type="ARBA" id="ARBA00022801"/>
    </source>
</evidence>
<organism evidence="4 5">
    <name type="scientific">Marinobacter segnicrescens</name>
    <dbReference type="NCBI Taxonomy" id="430453"/>
    <lineage>
        <taxon>Bacteria</taxon>
        <taxon>Pseudomonadati</taxon>
        <taxon>Pseudomonadota</taxon>
        <taxon>Gammaproteobacteria</taxon>
        <taxon>Pseudomonadales</taxon>
        <taxon>Marinobacteraceae</taxon>
        <taxon>Marinobacter</taxon>
    </lineage>
</organism>
<evidence type="ECO:0000259" key="3">
    <source>
        <dbReference type="SMART" id="SM01027"/>
    </source>
</evidence>
<evidence type="ECO:0000259" key="2">
    <source>
        <dbReference type="SMART" id="SM00849"/>
    </source>
</evidence>
<accession>A0A1I0HDJ7</accession>
<evidence type="ECO:0000313" key="5">
    <source>
        <dbReference type="Proteomes" id="UP000198762"/>
    </source>
</evidence>
<dbReference type="PANTHER" id="PTHR11203:SF37">
    <property type="entry name" value="INTEGRATOR COMPLEX SUBUNIT 11"/>
    <property type="match status" value="1"/>
</dbReference>
<dbReference type="GO" id="GO:0016787">
    <property type="term" value="F:hydrolase activity"/>
    <property type="evidence" value="ECO:0007669"/>
    <property type="project" value="UniProtKB-KW"/>
</dbReference>
<protein>
    <submittedName>
        <fullName evidence="4">Metallo-beta-lactamase family protein</fullName>
    </submittedName>
</protein>
<dbReference type="RefSeq" id="WP_091854519.1">
    <property type="nucleotide sequence ID" value="NZ_FOHZ01000027.1"/>
</dbReference>
<dbReference type="SUPFAM" id="SSF56281">
    <property type="entry name" value="Metallo-hydrolase/oxidoreductase"/>
    <property type="match status" value="1"/>
</dbReference>
<dbReference type="InterPro" id="IPR011108">
    <property type="entry name" value="RMMBL"/>
</dbReference>